<dbReference type="InterPro" id="IPR025639">
    <property type="entry name" value="DruA"/>
</dbReference>
<organism evidence="1">
    <name type="scientific">mine drainage metagenome</name>
    <dbReference type="NCBI Taxonomy" id="410659"/>
    <lineage>
        <taxon>unclassified sequences</taxon>
        <taxon>metagenomes</taxon>
        <taxon>ecological metagenomes</taxon>
    </lineage>
</organism>
<evidence type="ECO:0000313" key="1">
    <source>
        <dbReference type="EMBL" id="EQD37089.1"/>
    </source>
</evidence>
<comment type="caution">
    <text evidence="1">The sequence shown here is derived from an EMBL/GenBank/DDBJ whole genome shotgun (WGS) entry which is preliminary data.</text>
</comment>
<sequence length="174" mass="20142">IRELIAAHPRQSRRGLSQKLCEDWQWRQENGALRDMLCRGLMLMLHRAGEIELPPVRRVNRNPLTERTRPAPVPIDTTPIEGPLRDLQPLEFTQVRHTAEGPLFNGLMEEHHYLGYTHPVGENIKYMVWAQGRPIACLAWSSAPRHLGARDRYIGWPAESRRHTFACWPITLAF</sequence>
<feature type="non-terminal residue" evidence="1">
    <location>
        <position position="1"/>
    </location>
</feature>
<proteinExistence type="predicted"/>
<accession>T1A897</accession>
<protein>
    <submittedName>
        <fullName evidence="1">Uncharacterized protein</fullName>
    </submittedName>
</protein>
<dbReference type="EMBL" id="AUZY01010809">
    <property type="protein sequence ID" value="EQD37089.1"/>
    <property type="molecule type" value="Genomic_DNA"/>
</dbReference>
<dbReference type="Pfam" id="PF14236">
    <property type="entry name" value="DruA"/>
    <property type="match status" value="1"/>
</dbReference>
<reference evidence="1" key="1">
    <citation type="submission" date="2013-08" db="EMBL/GenBank/DDBJ databases">
        <authorList>
            <person name="Mendez C."/>
            <person name="Richter M."/>
            <person name="Ferrer M."/>
            <person name="Sanchez J."/>
        </authorList>
    </citation>
    <scope>NUCLEOTIDE SEQUENCE</scope>
</reference>
<name>T1A897_9ZZZZ</name>
<dbReference type="AlphaFoldDB" id="T1A897"/>
<reference evidence="1" key="2">
    <citation type="journal article" date="2014" name="ISME J.">
        <title>Microbial stratification in low pH oxic and suboxic macroscopic growths along an acid mine drainage.</title>
        <authorList>
            <person name="Mendez-Garcia C."/>
            <person name="Mesa V."/>
            <person name="Sprenger R.R."/>
            <person name="Richter M."/>
            <person name="Diez M.S."/>
            <person name="Solano J."/>
            <person name="Bargiela R."/>
            <person name="Golyshina O.V."/>
            <person name="Manteca A."/>
            <person name="Ramos J.L."/>
            <person name="Gallego J.R."/>
            <person name="Llorente I."/>
            <person name="Martins Dos Santos V.A."/>
            <person name="Jensen O.N."/>
            <person name="Pelaez A.I."/>
            <person name="Sanchez J."/>
            <person name="Ferrer M."/>
        </authorList>
    </citation>
    <scope>NUCLEOTIDE SEQUENCE</scope>
</reference>
<gene>
    <name evidence="1" type="ORF">B1B_16253</name>
</gene>